<evidence type="ECO:0000256" key="7">
    <source>
        <dbReference type="ARBA" id="ARBA00023204"/>
    </source>
</evidence>
<dbReference type="Gene3D" id="3.30.470.30">
    <property type="entry name" value="DNA ligase/mRNA capping enzyme"/>
    <property type="match status" value="1"/>
</dbReference>
<organism evidence="9 10">
    <name type="scientific">Acinetobacter phage Petty</name>
    <dbReference type="NCBI Taxonomy" id="1406779"/>
    <lineage>
        <taxon>Viruses</taxon>
        <taxon>Duplodnaviria</taxon>
        <taxon>Heunggongvirae</taxon>
        <taxon>Uroviricota</taxon>
        <taxon>Caudoviricetes</taxon>
        <taxon>Autographivirales</taxon>
        <taxon>Autoscriptoviridae</taxon>
        <taxon>Beijerinckvirinae</taxon>
        <taxon>Pettyvirus</taxon>
        <taxon>Pettyvirus petty</taxon>
    </lineage>
</organism>
<evidence type="ECO:0000259" key="8">
    <source>
        <dbReference type="PROSITE" id="PS50160"/>
    </source>
</evidence>
<comment type="similarity">
    <text evidence="2">Belongs to the ATP-dependent DNA ligase family.</text>
</comment>
<dbReference type="PANTHER" id="PTHR47810:SF1">
    <property type="entry name" value="DNA LIGASE B"/>
    <property type="match status" value="1"/>
</dbReference>
<keyword evidence="6" id="KW-0227">DNA damage</keyword>
<protein>
    <recommendedName>
        <fullName evidence="3">DNA ligase</fullName>
    </recommendedName>
</protein>
<dbReference type="EMBL" id="KF669656">
    <property type="protein sequence ID" value="AGY47988.1"/>
    <property type="molecule type" value="Genomic_DNA"/>
</dbReference>
<dbReference type="RefSeq" id="YP_009006513.1">
    <property type="nucleotide sequence ID" value="NC_023570.1"/>
</dbReference>
<dbReference type="Pfam" id="PF14743">
    <property type="entry name" value="DNA_ligase_OB_2"/>
    <property type="match status" value="1"/>
</dbReference>
<reference evidence="9 10" key="1">
    <citation type="journal article" date="2013" name="Genome Announc.">
        <title>Complete Genome of Acinetobacter baumannii Podophage Petty.</title>
        <authorList>
            <person name="Mumm I.P."/>
            <person name="Wood T.L."/>
            <person name="Chamakura K.R."/>
            <person name="Kuty Everett G.F."/>
        </authorList>
    </citation>
    <scope>NUCLEOTIDE SEQUENCE [LARGE SCALE GENOMIC DNA]</scope>
</reference>
<comment type="cofactor">
    <cofactor evidence="1">
        <name>a divalent metal cation</name>
        <dbReference type="ChEBI" id="CHEBI:60240"/>
    </cofactor>
</comment>
<keyword evidence="10" id="KW-1185">Reference proteome</keyword>
<dbReference type="SUPFAM" id="SSF56091">
    <property type="entry name" value="DNA ligase/mRNA capping enzyme, catalytic domain"/>
    <property type="match status" value="1"/>
</dbReference>
<dbReference type="SUPFAM" id="SSF50249">
    <property type="entry name" value="Nucleic acid-binding proteins"/>
    <property type="match status" value="1"/>
</dbReference>
<evidence type="ECO:0000256" key="1">
    <source>
        <dbReference type="ARBA" id="ARBA00001968"/>
    </source>
</evidence>
<evidence type="ECO:0000256" key="2">
    <source>
        <dbReference type="ARBA" id="ARBA00007572"/>
    </source>
</evidence>
<evidence type="ECO:0000256" key="3">
    <source>
        <dbReference type="ARBA" id="ARBA00013308"/>
    </source>
</evidence>
<dbReference type="GO" id="GO:0006260">
    <property type="term" value="P:DNA replication"/>
    <property type="evidence" value="ECO:0007669"/>
    <property type="project" value="UniProtKB-KW"/>
</dbReference>
<evidence type="ECO:0000313" key="10">
    <source>
        <dbReference type="Proteomes" id="UP000017654"/>
    </source>
</evidence>
<keyword evidence="5" id="KW-0235">DNA replication</keyword>
<dbReference type="GO" id="GO:0006310">
    <property type="term" value="P:DNA recombination"/>
    <property type="evidence" value="ECO:0007669"/>
    <property type="project" value="InterPro"/>
</dbReference>
<name>U5PZL8_9CAUD</name>
<feature type="domain" description="ATP-dependent DNA ligase family profile" evidence="8">
    <location>
        <begin position="129"/>
        <end position="239"/>
    </location>
</feature>
<dbReference type="PANTHER" id="PTHR47810">
    <property type="entry name" value="DNA LIGASE"/>
    <property type="match status" value="1"/>
</dbReference>
<evidence type="ECO:0000256" key="5">
    <source>
        <dbReference type="ARBA" id="ARBA00022705"/>
    </source>
</evidence>
<evidence type="ECO:0000256" key="4">
    <source>
        <dbReference type="ARBA" id="ARBA00022598"/>
    </source>
</evidence>
<sequence>MMNKIHEHLSATKSPVQLVKHFDEVIDKHKIYPMIVQLKHDGVYALQVVQGGQSAVYSRTGNLLFSDAVACVIGDWTKLPDGVYIGELICPVMSLEELSGIVSPNRKKALNAEEISNLMCYGCIRYHDYLTFDELLAGSSDKSYKHRYRQLYAHLASANLNELIVESSTVNSYEEIEQIAERYIAAGLEGVVVKQPDASWLAGHKGYRAMKIVRGVSLDLRCVGVLYGKGKRADQIAALEFEYKGNKFKADLGKGWTDERRAELTKNYELTFDPHKVHEAEFNPIGKIWEVKALDISSTGKALRLPKVVRVRWDKDEPDA</sequence>
<dbReference type="OrthoDB" id="4397at10239"/>
<dbReference type="GO" id="GO:0005524">
    <property type="term" value="F:ATP binding"/>
    <property type="evidence" value="ECO:0007669"/>
    <property type="project" value="InterPro"/>
</dbReference>
<dbReference type="Proteomes" id="UP000017654">
    <property type="component" value="Segment"/>
</dbReference>
<keyword evidence="7" id="KW-0234">DNA repair</keyword>
<dbReference type="InterPro" id="IPR029319">
    <property type="entry name" value="DNA_ligase_OB"/>
</dbReference>
<keyword evidence="4 9" id="KW-0436">Ligase</keyword>
<proteinExistence type="inferred from homology"/>
<dbReference type="GeneID" id="18503454"/>
<evidence type="ECO:0000313" key="9">
    <source>
        <dbReference type="EMBL" id="AGY47988.1"/>
    </source>
</evidence>
<dbReference type="Pfam" id="PF01068">
    <property type="entry name" value="DNA_ligase_A_M"/>
    <property type="match status" value="1"/>
</dbReference>
<dbReference type="Gene3D" id="2.40.50.140">
    <property type="entry name" value="Nucleic acid-binding proteins"/>
    <property type="match status" value="1"/>
</dbReference>
<gene>
    <name evidence="9" type="ORF">Petty_16</name>
</gene>
<dbReference type="PROSITE" id="PS50160">
    <property type="entry name" value="DNA_LIGASE_A3"/>
    <property type="match status" value="1"/>
</dbReference>
<dbReference type="KEGG" id="vg:18503454"/>
<dbReference type="InterPro" id="IPR012340">
    <property type="entry name" value="NA-bd_OB-fold"/>
</dbReference>
<accession>U5PZL8</accession>
<dbReference type="InterPro" id="IPR012310">
    <property type="entry name" value="DNA_ligase_ATP-dep_cent"/>
</dbReference>
<dbReference type="GO" id="GO:0003910">
    <property type="term" value="F:DNA ligase (ATP) activity"/>
    <property type="evidence" value="ECO:0007669"/>
    <property type="project" value="InterPro"/>
</dbReference>
<evidence type="ECO:0000256" key="6">
    <source>
        <dbReference type="ARBA" id="ARBA00022763"/>
    </source>
</evidence>
<dbReference type="InterPro" id="IPR050326">
    <property type="entry name" value="NAD_dep_DNA_ligaseB"/>
</dbReference>
<dbReference type="GO" id="GO:0006281">
    <property type="term" value="P:DNA repair"/>
    <property type="evidence" value="ECO:0007669"/>
    <property type="project" value="UniProtKB-KW"/>
</dbReference>